<dbReference type="AlphaFoldDB" id="A0A3D8M4G5"/>
<sequence>MNNSIFQNLKSSLFLLHTAKNLTNAYNILSEDLVAKTGIDYFSMFFLTLFQIRNSSFWLLHAIHDMLQTDLIEKCRAIVNPIKYYGW</sequence>
<name>A0A3D8M4G5_9ALTE</name>
<dbReference type="EMBL" id="QRHA01000015">
    <property type="protein sequence ID" value="RDV24032.1"/>
    <property type="molecule type" value="Genomic_DNA"/>
</dbReference>
<keyword evidence="2" id="KW-1185">Reference proteome</keyword>
<reference evidence="2" key="1">
    <citation type="submission" date="2018-08" db="EMBL/GenBank/DDBJ databases">
        <authorList>
            <person name="Zhang J."/>
            <person name="Du Z.-J."/>
        </authorList>
    </citation>
    <scope>NUCLEOTIDE SEQUENCE [LARGE SCALE GENOMIC DNA]</scope>
    <source>
        <strain evidence="2">KCTC 52655</strain>
    </source>
</reference>
<proteinExistence type="predicted"/>
<gene>
    <name evidence="1" type="ORF">DXV75_15815</name>
</gene>
<comment type="caution">
    <text evidence="1">The sequence shown here is derived from an EMBL/GenBank/DDBJ whole genome shotgun (WGS) entry which is preliminary data.</text>
</comment>
<evidence type="ECO:0000313" key="2">
    <source>
        <dbReference type="Proteomes" id="UP000256561"/>
    </source>
</evidence>
<accession>A0A3D8M4G5</accession>
<protein>
    <submittedName>
        <fullName evidence="1">Uncharacterized protein</fullName>
    </submittedName>
</protein>
<organism evidence="1 2">
    <name type="scientific">Alteromonas aestuariivivens</name>
    <dbReference type="NCBI Taxonomy" id="1938339"/>
    <lineage>
        <taxon>Bacteria</taxon>
        <taxon>Pseudomonadati</taxon>
        <taxon>Pseudomonadota</taxon>
        <taxon>Gammaproteobacteria</taxon>
        <taxon>Alteromonadales</taxon>
        <taxon>Alteromonadaceae</taxon>
        <taxon>Alteromonas/Salinimonas group</taxon>
        <taxon>Alteromonas</taxon>
    </lineage>
</organism>
<dbReference type="Proteomes" id="UP000256561">
    <property type="component" value="Unassembled WGS sequence"/>
</dbReference>
<evidence type="ECO:0000313" key="1">
    <source>
        <dbReference type="EMBL" id="RDV24032.1"/>
    </source>
</evidence>